<accession>A0A840UB80</accession>
<evidence type="ECO:0000313" key="2">
    <source>
        <dbReference type="Proteomes" id="UP000591735"/>
    </source>
</evidence>
<sequence length="180" mass="19954">MASRIGHIGADNRWRFQVALSVCLLGVAVTYLFNSVEQVAQQSERQGVRMMLNQFRSALVVKGAEILLSDGNFEQWRGLNPAQLLEQPPANWDGLCSDSQPAPGRWCFQADRSWVVYRPRTDVFEAADGRDDLMAAAGGLMTLQVVPEYARSARDGNRRAVGLTLIHVKSGQKPGDTHRD</sequence>
<dbReference type="RefSeq" id="WP_183705244.1">
    <property type="nucleotide sequence ID" value="NZ_JACHFE010000007.1"/>
</dbReference>
<evidence type="ECO:0000313" key="1">
    <source>
        <dbReference type="EMBL" id="MBB5322262.1"/>
    </source>
</evidence>
<dbReference type="Proteomes" id="UP000591735">
    <property type="component" value="Unassembled WGS sequence"/>
</dbReference>
<name>A0A840UB80_9GAMM</name>
<proteinExistence type="predicted"/>
<protein>
    <submittedName>
        <fullName evidence="1">Uncharacterized protein</fullName>
    </submittedName>
</protein>
<dbReference type="EMBL" id="JACHFE010000007">
    <property type="protein sequence ID" value="MBB5322262.1"/>
    <property type="molecule type" value="Genomic_DNA"/>
</dbReference>
<comment type="caution">
    <text evidence="1">The sequence shown here is derived from an EMBL/GenBank/DDBJ whole genome shotgun (WGS) entry which is preliminary data.</text>
</comment>
<gene>
    <name evidence="1" type="ORF">HNR38_002757</name>
</gene>
<organism evidence="1 2">
    <name type="scientific">Marinobacter oulmenensis</name>
    <dbReference type="NCBI Taxonomy" id="643747"/>
    <lineage>
        <taxon>Bacteria</taxon>
        <taxon>Pseudomonadati</taxon>
        <taxon>Pseudomonadota</taxon>
        <taxon>Gammaproteobacteria</taxon>
        <taxon>Pseudomonadales</taxon>
        <taxon>Marinobacteraceae</taxon>
        <taxon>Marinobacter</taxon>
    </lineage>
</organism>
<reference evidence="1 2" key="1">
    <citation type="submission" date="2020-08" db="EMBL/GenBank/DDBJ databases">
        <title>Genomic Encyclopedia of Type Strains, Phase IV (KMG-IV): sequencing the most valuable type-strain genomes for metagenomic binning, comparative biology and taxonomic classification.</title>
        <authorList>
            <person name="Goeker M."/>
        </authorList>
    </citation>
    <scope>NUCLEOTIDE SEQUENCE [LARGE SCALE GENOMIC DNA]</scope>
    <source>
        <strain evidence="1 2">DSM 22359</strain>
    </source>
</reference>
<dbReference type="AlphaFoldDB" id="A0A840UB80"/>
<keyword evidence="2" id="KW-1185">Reference proteome</keyword>